<feature type="non-terminal residue" evidence="1">
    <location>
        <position position="24"/>
    </location>
</feature>
<evidence type="ECO:0000313" key="1">
    <source>
        <dbReference type="EMBL" id="KKM26492.1"/>
    </source>
</evidence>
<sequence>MGYRDTIKLKIYSDKEGDSKTEHY</sequence>
<organism evidence="1">
    <name type="scientific">marine sediment metagenome</name>
    <dbReference type="NCBI Taxonomy" id="412755"/>
    <lineage>
        <taxon>unclassified sequences</taxon>
        <taxon>metagenomes</taxon>
        <taxon>ecological metagenomes</taxon>
    </lineage>
</organism>
<gene>
    <name evidence="1" type="ORF">LCGC14_1584350</name>
</gene>
<reference evidence="1" key="1">
    <citation type="journal article" date="2015" name="Nature">
        <title>Complex archaea that bridge the gap between prokaryotes and eukaryotes.</title>
        <authorList>
            <person name="Spang A."/>
            <person name="Saw J.H."/>
            <person name="Jorgensen S.L."/>
            <person name="Zaremba-Niedzwiedzka K."/>
            <person name="Martijn J."/>
            <person name="Lind A.E."/>
            <person name="van Eijk R."/>
            <person name="Schleper C."/>
            <person name="Guy L."/>
            <person name="Ettema T.J."/>
        </authorList>
    </citation>
    <scope>NUCLEOTIDE SEQUENCE</scope>
</reference>
<proteinExistence type="predicted"/>
<accession>A0A0F9IG32</accession>
<name>A0A0F9IG32_9ZZZZ</name>
<comment type="caution">
    <text evidence="1">The sequence shown here is derived from an EMBL/GenBank/DDBJ whole genome shotgun (WGS) entry which is preliminary data.</text>
</comment>
<protein>
    <submittedName>
        <fullName evidence="1">Uncharacterized protein</fullName>
    </submittedName>
</protein>
<dbReference type="AlphaFoldDB" id="A0A0F9IG32"/>
<dbReference type="EMBL" id="LAZR01012502">
    <property type="protein sequence ID" value="KKM26492.1"/>
    <property type="molecule type" value="Genomic_DNA"/>
</dbReference>